<evidence type="ECO:0000313" key="2">
    <source>
        <dbReference type="Proteomes" id="UP000309016"/>
    </source>
</evidence>
<proteinExistence type="predicted"/>
<reference evidence="1 2" key="1">
    <citation type="submission" date="2019-06" db="EMBL/GenBank/DDBJ databases">
        <title>Complete genome sequence of Antarcticibacterium flavum KCTC 52984T from an Antarctic marine sediment.</title>
        <authorList>
            <person name="Lee Y.M."/>
            <person name="Shin S.C."/>
        </authorList>
    </citation>
    <scope>NUCLEOTIDE SEQUENCE [LARGE SCALE GENOMIC DNA]</scope>
    <source>
        <strain evidence="1 2">KCTC 52984</strain>
    </source>
</reference>
<gene>
    <name evidence="1" type="ORF">FHG64_14620</name>
</gene>
<protein>
    <submittedName>
        <fullName evidence="1">Uncharacterized protein</fullName>
    </submittedName>
</protein>
<dbReference type="AlphaFoldDB" id="A0A5B7X702"/>
<organism evidence="1 2">
    <name type="scientific">Antarcticibacterium flavum</name>
    <dbReference type="NCBI Taxonomy" id="2058175"/>
    <lineage>
        <taxon>Bacteria</taxon>
        <taxon>Pseudomonadati</taxon>
        <taxon>Bacteroidota</taxon>
        <taxon>Flavobacteriia</taxon>
        <taxon>Flavobacteriales</taxon>
        <taxon>Flavobacteriaceae</taxon>
        <taxon>Antarcticibacterium</taxon>
    </lineage>
</organism>
<dbReference type="RefSeq" id="WP_139067103.1">
    <property type="nucleotide sequence ID" value="NZ_CP040812.1"/>
</dbReference>
<evidence type="ECO:0000313" key="1">
    <source>
        <dbReference type="EMBL" id="QCY70532.1"/>
    </source>
</evidence>
<dbReference type="KEGG" id="afla:FHG64_14620"/>
<dbReference type="EMBL" id="CP040812">
    <property type="protein sequence ID" value="QCY70532.1"/>
    <property type="molecule type" value="Genomic_DNA"/>
</dbReference>
<name>A0A5B7X702_9FLAO</name>
<sequence length="77" mass="8844">MNTDPTIEELAENLKKLSPSEKSQLRSLLGEKWFIDLSEDERTIIQSLLEKSKKQLEQGKGIPAENILEESRKKYGL</sequence>
<dbReference type="Proteomes" id="UP000309016">
    <property type="component" value="Chromosome"/>
</dbReference>
<keyword evidence="2" id="KW-1185">Reference proteome</keyword>
<accession>A0A5B7X702</accession>